<evidence type="ECO:0000313" key="2">
    <source>
        <dbReference type="EMBL" id="KAJ4154181.1"/>
    </source>
</evidence>
<accession>A0A9W8UNE4</accession>
<name>A0A9W8UNE4_AKAMU</name>
<dbReference type="FunFam" id="3.40.225.10:FF:000009">
    <property type="entry name" value="Class II aldolase/adducin N-terminal"/>
    <property type="match status" value="1"/>
</dbReference>
<proteinExistence type="predicted"/>
<dbReference type="PANTHER" id="PTHR10672:SF41">
    <property type="entry name" value="CLASS II ALDOLASE_ADDUCIN DOMAIN PROTEIN (AFU_ORTHOLOGUE AFUA_3G01330)"/>
    <property type="match status" value="1"/>
</dbReference>
<dbReference type="RefSeq" id="XP_056054839.1">
    <property type="nucleotide sequence ID" value="XM_056197828.1"/>
</dbReference>
<dbReference type="InterPro" id="IPR036409">
    <property type="entry name" value="Aldolase_II/adducin_N_sf"/>
</dbReference>
<dbReference type="NCBIfam" id="NF004855">
    <property type="entry name" value="PRK06208.1"/>
    <property type="match status" value="1"/>
</dbReference>
<dbReference type="GO" id="GO:0051015">
    <property type="term" value="F:actin filament binding"/>
    <property type="evidence" value="ECO:0007669"/>
    <property type="project" value="TreeGrafter"/>
</dbReference>
<dbReference type="AlphaFoldDB" id="A0A9W8UNE4"/>
<dbReference type="SUPFAM" id="SSF53639">
    <property type="entry name" value="AraD/HMP-PK domain-like"/>
    <property type="match status" value="1"/>
</dbReference>
<organism evidence="2 3">
    <name type="scientific">Akanthomyces muscarius</name>
    <name type="common">Entomopathogenic fungus</name>
    <name type="synonym">Lecanicillium muscarium</name>
    <dbReference type="NCBI Taxonomy" id="2231603"/>
    <lineage>
        <taxon>Eukaryota</taxon>
        <taxon>Fungi</taxon>
        <taxon>Dikarya</taxon>
        <taxon>Ascomycota</taxon>
        <taxon>Pezizomycotina</taxon>
        <taxon>Sordariomycetes</taxon>
        <taxon>Hypocreomycetidae</taxon>
        <taxon>Hypocreales</taxon>
        <taxon>Cordycipitaceae</taxon>
        <taxon>Akanthomyces</taxon>
    </lineage>
</organism>
<protein>
    <recommendedName>
        <fullName evidence="1">Class II aldolase/adducin N-terminal domain-containing protein</fullName>
    </recommendedName>
</protein>
<dbReference type="Pfam" id="PF00596">
    <property type="entry name" value="Aldolase_II"/>
    <property type="match status" value="1"/>
</dbReference>
<feature type="domain" description="Class II aldolase/adducin N-terminal" evidence="1">
    <location>
        <begin position="50"/>
        <end position="232"/>
    </location>
</feature>
<dbReference type="GeneID" id="80897800"/>
<gene>
    <name evidence="2" type="ORF">LMH87_010641</name>
</gene>
<keyword evidence="3" id="KW-1185">Reference proteome</keyword>
<dbReference type="InterPro" id="IPR051017">
    <property type="entry name" value="Aldolase-II_Adducin_sf"/>
</dbReference>
<dbReference type="SMART" id="SM01007">
    <property type="entry name" value="Aldolase_II"/>
    <property type="match status" value="1"/>
</dbReference>
<dbReference type="Gene3D" id="3.40.225.10">
    <property type="entry name" value="Class II aldolase/adducin N-terminal domain"/>
    <property type="match status" value="1"/>
</dbReference>
<dbReference type="Proteomes" id="UP001144673">
    <property type="component" value="Chromosome 5"/>
</dbReference>
<evidence type="ECO:0000313" key="3">
    <source>
        <dbReference type="Proteomes" id="UP001144673"/>
    </source>
</evidence>
<sequence length="287" mass="31337">MVSKFLSAAGIPLAAGGEEKKFRYDFSEAGGFPQPLKFDDKREEREYLKGRLTAAFRIFAKYGLNEGVAGHITLRDPVEPDTFWVNPLGLSWPLIKRSDLVRLDDTGKVIDHGPSKLVNQSAFLIHAAVHRARPDVICAAHAHSFYARTFSSLGLPLAFISQDACTFYNDIALYDQFDGIVLGGTEGNVIAEALGGKKAAILRNHGLLTAGASIEAAVYWFVTLESLCHSQLIAMAACAHPGTTLKEVGHAEAQETFETLGQHATAWFSAKPMFDLIAHETREDYLG</sequence>
<dbReference type="GO" id="GO:0005856">
    <property type="term" value="C:cytoskeleton"/>
    <property type="evidence" value="ECO:0007669"/>
    <property type="project" value="TreeGrafter"/>
</dbReference>
<reference evidence="2" key="1">
    <citation type="journal article" date="2023" name="Access Microbiol">
        <title>De-novo genome assembly for Akanthomyces muscarius, a biocontrol agent of insect agricultural pests.</title>
        <authorList>
            <person name="Erdos Z."/>
            <person name="Studholme D.J."/>
            <person name="Raymond B."/>
            <person name="Sharma M."/>
        </authorList>
    </citation>
    <scope>NUCLEOTIDE SEQUENCE</scope>
    <source>
        <strain evidence="2">Ve6</strain>
    </source>
</reference>
<evidence type="ECO:0000259" key="1">
    <source>
        <dbReference type="SMART" id="SM01007"/>
    </source>
</evidence>
<dbReference type="InterPro" id="IPR001303">
    <property type="entry name" value="Aldolase_II/adducin_N"/>
</dbReference>
<comment type="caution">
    <text evidence="2">The sequence shown here is derived from an EMBL/GenBank/DDBJ whole genome shotgun (WGS) entry which is preliminary data.</text>
</comment>
<dbReference type="PANTHER" id="PTHR10672">
    <property type="entry name" value="ADDUCIN"/>
    <property type="match status" value="1"/>
</dbReference>
<dbReference type="EMBL" id="JAJHUN010000008">
    <property type="protein sequence ID" value="KAJ4154181.1"/>
    <property type="molecule type" value="Genomic_DNA"/>
</dbReference>